<reference evidence="2" key="1">
    <citation type="submission" date="2020-04" db="EMBL/GenBank/DDBJ databases">
        <authorList>
            <person name="Alioto T."/>
            <person name="Alioto T."/>
            <person name="Gomez Garrido J."/>
        </authorList>
    </citation>
    <scope>NUCLEOTIDE SEQUENCE</scope>
    <source>
        <strain evidence="2">A484AB</strain>
    </source>
</reference>
<protein>
    <submittedName>
        <fullName evidence="2">Uncharacterized protein</fullName>
    </submittedName>
</protein>
<dbReference type="EMBL" id="CACRXK020025388">
    <property type="protein sequence ID" value="CAB4039441.1"/>
    <property type="molecule type" value="Genomic_DNA"/>
</dbReference>
<feature type="region of interest" description="Disordered" evidence="1">
    <location>
        <begin position="89"/>
        <end position="127"/>
    </location>
</feature>
<accession>A0A6S7K7S8</accession>
<sequence length="127" mass="14243">MVGKYGAGETSLFKCPTCDYEQEIRSSGVHISEGGSVSVFSEDEFCCPNCVSKSDKQATKICRDDKYNSGNDDDSSTCEKKVTDAVTNKEKTSNKKISSEKMSCKKRRLNQEKELKMPMNKKKEKQC</sequence>
<evidence type="ECO:0000313" key="2">
    <source>
        <dbReference type="EMBL" id="CAB4039441.1"/>
    </source>
</evidence>
<proteinExistence type="predicted"/>
<evidence type="ECO:0000256" key="1">
    <source>
        <dbReference type="SAM" id="MobiDB-lite"/>
    </source>
</evidence>
<organism evidence="2 3">
    <name type="scientific">Paramuricea clavata</name>
    <name type="common">Red gorgonian</name>
    <name type="synonym">Violescent sea-whip</name>
    <dbReference type="NCBI Taxonomy" id="317549"/>
    <lineage>
        <taxon>Eukaryota</taxon>
        <taxon>Metazoa</taxon>
        <taxon>Cnidaria</taxon>
        <taxon>Anthozoa</taxon>
        <taxon>Octocorallia</taxon>
        <taxon>Malacalcyonacea</taxon>
        <taxon>Plexauridae</taxon>
        <taxon>Paramuricea</taxon>
    </lineage>
</organism>
<gene>
    <name evidence="2" type="ORF">PACLA_8A041521</name>
</gene>
<dbReference type="AlphaFoldDB" id="A0A6S7K7S8"/>
<evidence type="ECO:0000313" key="3">
    <source>
        <dbReference type="Proteomes" id="UP001152795"/>
    </source>
</evidence>
<feature type="compositionally biased region" description="Basic and acidic residues" evidence="1">
    <location>
        <begin position="89"/>
        <end position="116"/>
    </location>
</feature>
<comment type="caution">
    <text evidence="2">The sequence shown here is derived from an EMBL/GenBank/DDBJ whole genome shotgun (WGS) entry which is preliminary data.</text>
</comment>
<dbReference type="Proteomes" id="UP001152795">
    <property type="component" value="Unassembled WGS sequence"/>
</dbReference>
<keyword evidence="3" id="KW-1185">Reference proteome</keyword>
<dbReference type="OrthoDB" id="5982330at2759"/>
<name>A0A6S7K7S8_PARCT</name>